<dbReference type="GO" id="GO:0016810">
    <property type="term" value="F:hydrolase activity, acting on carbon-nitrogen (but not peptide) bonds"/>
    <property type="evidence" value="ECO:0007669"/>
    <property type="project" value="InterPro"/>
</dbReference>
<sequence>MGLVMMSVAAGGSAAHAGSGKIALTFDDLPALTLSTDQSYVNDLTSRLLSGLKRHHLPATGFVVEGKLDELNREAQIAVLRSWLEAGLDLGNHSFSHESPNSLGANAYVEDIARGEPVTRALLAEFHKTLAWYRFPYLETGNTAAVKHAIERWLIQHHYRIAPVTMNADDWEFSEPYDDAVAQGDLRRQQRIKQQYLQYTDRMINWYQKAARALFRRDISYVMLLHATRLDADCIDDFAALLKRHRLRGVTLAEAMRDPAYRTRDHYIGSDGIDWLERWSLVSKRELPWESFEDPPKDIQADYDRIDRDR</sequence>
<dbReference type="InterPro" id="IPR050248">
    <property type="entry name" value="Polysacc_deacetylase_ArnD"/>
</dbReference>
<reference evidence="8" key="1">
    <citation type="submission" date="2021-05" db="EMBL/GenBank/DDBJ databases">
        <title>Genome of Sphingobium sp. strain.</title>
        <authorList>
            <person name="Fan R."/>
        </authorList>
    </citation>
    <scope>NUCLEOTIDE SEQUENCE</scope>
    <source>
        <strain evidence="8">H33</strain>
    </source>
</reference>
<dbReference type="InterPro" id="IPR002509">
    <property type="entry name" value="NODB_dom"/>
</dbReference>
<evidence type="ECO:0000313" key="9">
    <source>
        <dbReference type="Proteomes" id="UP001138757"/>
    </source>
</evidence>
<evidence type="ECO:0000256" key="1">
    <source>
        <dbReference type="ARBA" id="ARBA00003236"/>
    </source>
</evidence>
<dbReference type="GO" id="GO:0046872">
    <property type="term" value="F:metal ion binding"/>
    <property type="evidence" value="ECO:0007669"/>
    <property type="project" value="UniProtKB-KW"/>
</dbReference>
<dbReference type="Proteomes" id="UP001138757">
    <property type="component" value="Unassembled WGS sequence"/>
</dbReference>
<dbReference type="SUPFAM" id="SSF88713">
    <property type="entry name" value="Glycoside hydrolase/deacetylase"/>
    <property type="match status" value="1"/>
</dbReference>
<evidence type="ECO:0000256" key="4">
    <source>
        <dbReference type="ARBA" id="ARBA00022723"/>
    </source>
</evidence>
<gene>
    <name evidence="8" type="ORF">KK488_09655</name>
</gene>
<keyword evidence="9" id="KW-1185">Reference proteome</keyword>
<organism evidence="8 9">
    <name type="scientific">Sphingobium nicotianae</name>
    <dbReference type="NCBI Taxonomy" id="2782607"/>
    <lineage>
        <taxon>Bacteria</taxon>
        <taxon>Pseudomonadati</taxon>
        <taxon>Pseudomonadota</taxon>
        <taxon>Alphaproteobacteria</taxon>
        <taxon>Sphingomonadales</taxon>
        <taxon>Sphingomonadaceae</taxon>
        <taxon>Sphingobium</taxon>
    </lineage>
</organism>
<dbReference type="AlphaFoldDB" id="A0A9X1DC37"/>
<dbReference type="GO" id="GO:0005975">
    <property type="term" value="P:carbohydrate metabolic process"/>
    <property type="evidence" value="ECO:0007669"/>
    <property type="project" value="InterPro"/>
</dbReference>
<evidence type="ECO:0000256" key="2">
    <source>
        <dbReference type="ARBA" id="ARBA00010973"/>
    </source>
</evidence>
<dbReference type="PANTHER" id="PTHR10587">
    <property type="entry name" value="GLYCOSYL TRANSFERASE-RELATED"/>
    <property type="match status" value="1"/>
</dbReference>
<accession>A0A9X1DC37</accession>
<feature type="domain" description="NodB homology" evidence="7">
    <location>
        <begin position="19"/>
        <end position="144"/>
    </location>
</feature>
<comment type="similarity">
    <text evidence="2">Belongs to the polysaccharide deacetylase family.</text>
</comment>
<protein>
    <recommendedName>
        <fullName evidence="3">Chitooligosaccharide deacetylase</fullName>
    </recommendedName>
    <alternativeName>
        <fullName evidence="6">Nodulation protein B</fullName>
    </alternativeName>
</protein>
<proteinExistence type="inferred from homology"/>
<dbReference type="CDD" id="cd10960">
    <property type="entry name" value="CE4_NodB_like_1"/>
    <property type="match status" value="1"/>
</dbReference>
<dbReference type="Gene3D" id="3.20.20.370">
    <property type="entry name" value="Glycoside hydrolase/deacetylase"/>
    <property type="match status" value="1"/>
</dbReference>
<dbReference type="GO" id="GO:0016020">
    <property type="term" value="C:membrane"/>
    <property type="evidence" value="ECO:0007669"/>
    <property type="project" value="TreeGrafter"/>
</dbReference>
<dbReference type="Pfam" id="PF01522">
    <property type="entry name" value="Polysacc_deac_1"/>
    <property type="match status" value="1"/>
</dbReference>
<dbReference type="InterPro" id="IPR011330">
    <property type="entry name" value="Glyco_hydro/deAcase_b/a-brl"/>
</dbReference>
<evidence type="ECO:0000256" key="3">
    <source>
        <dbReference type="ARBA" id="ARBA00020071"/>
    </source>
</evidence>
<evidence type="ECO:0000259" key="7">
    <source>
        <dbReference type="Pfam" id="PF01522"/>
    </source>
</evidence>
<evidence type="ECO:0000256" key="6">
    <source>
        <dbReference type="ARBA" id="ARBA00032976"/>
    </source>
</evidence>
<evidence type="ECO:0000256" key="5">
    <source>
        <dbReference type="ARBA" id="ARBA00022801"/>
    </source>
</evidence>
<dbReference type="EMBL" id="JAHGAW010000005">
    <property type="protein sequence ID" value="MBT2187208.1"/>
    <property type="molecule type" value="Genomic_DNA"/>
</dbReference>
<comment type="caution">
    <text evidence="8">The sequence shown here is derived from an EMBL/GenBank/DDBJ whole genome shotgun (WGS) entry which is preliminary data.</text>
</comment>
<name>A0A9X1DC37_9SPHN</name>
<dbReference type="PANTHER" id="PTHR10587:SF133">
    <property type="entry name" value="CHITIN DEACETYLASE 1-RELATED"/>
    <property type="match status" value="1"/>
</dbReference>
<keyword evidence="5" id="KW-0378">Hydrolase</keyword>
<comment type="function">
    <text evidence="1">Is involved in generating a small heat-stable compound (Nod), an acylated oligomer of N-acetylglucosamine, that stimulates mitosis in various plant protoplasts.</text>
</comment>
<evidence type="ECO:0000313" key="8">
    <source>
        <dbReference type="EMBL" id="MBT2187208.1"/>
    </source>
</evidence>
<keyword evidence="4" id="KW-0479">Metal-binding</keyword>